<accession>C9SHX4</accession>
<dbReference type="GeneID" id="9530267"/>
<evidence type="ECO:0000256" key="5">
    <source>
        <dbReference type="RuleBase" id="RU003844"/>
    </source>
</evidence>
<dbReference type="Gene3D" id="2.40.160.120">
    <property type="match status" value="1"/>
</dbReference>
<evidence type="ECO:0000313" key="7">
    <source>
        <dbReference type="EMBL" id="EEY18547.1"/>
    </source>
</evidence>
<dbReference type="SUPFAM" id="SSF144000">
    <property type="entry name" value="Oxysterol-binding protein-like"/>
    <property type="match status" value="1"/>
</dbReference>
<keyword evidence="3" id="KW-0445">Lipid transport</keyword>
<evidence type="ECO:0000256" key="2">
    <source>
        <dbReference type="ARBA" id="ARBA00022448"/>
    </source>
</evidence>
<dbReference type="InterPro" id="IPR037239">
    <property type="entry name" value="OSBP_sf"/>
</dbReference>
<dbReference type="PANTHER" id="PTHR10972:SF102">
    <property type="entry name" value="OXYSTEROL-BINDING PROTEIN"/>
    <property type="match status" value="1"/>
</dbReference>
<dbReference type="KEGG" id="val:VDBG_04656"/>
<feature type="compositionally biased region" description="Low complexity" evidence="6">
    <location>
        <begin position="397"/>
        <end position="416"/>
    </location>
</feature>
<keyword evidence="8" id="KW-1185">Reference proteome</keyword>
<protein>
    <submittedName>
        <fullName evidence="7">Oxysterol-binding protein</fullName>
    </submittedName>
</protein>
<organism evidence="8">
    <name type="scientific">Verticillium alfalfae (strain VaMs.102 / ATCC MYA-4576 / FGSC 10136)</name>
    <name type="common">Verticillium wilt of alfalfa</name>
    <name type="synonym">Verticillium albo-atrum</name>
    <dbReference type="NCBI Taxonomy" id="526221"/>
    <lineage>
        <taxon>Eukaryota</taxon>
        <taxon>Fungi</taxon>
        <taxon>Dikarya</taxon>
        <taxon>Ascomycota</taxon>
        <taxon>Pezizomycotina</taxon>
        <taxon>Sordariomycetes</taxon>
        <taxon>Hypocreomycetidae</taxon>
        <taxon>Glomerellales</taxon>
        <taxon>Plectosphaerellaceae</taxon>
        <taxon>Verticillium</taxon>
    </lineage>
</organism>
<dbReference type="InterPro" id="IPR000648">
    <property type="entry name" value="Oxysterol-bd"/>
</dbReference>
<proteinExistence type="inferred from homology"/>
<dbReference type="PANTHER" id="PTHR10972">
    <property type="entry name" value="OXYSTEROL-BINDING PROTEIN-RELATED"/>
    <property type="match status" value="1"/>
</dbReference>
<sequence length="471" mass="51722">MLNWLAPAASNGSNHAAADAKPGEDDDTLVVEPDQGNVLTHIISQLRPGADLSRVVLPTFILEPRSMLERITKGVKKPLNPIIGEVFSCYWDLPDSTRAYYIAEQTSHHPPKSSYFYMIPDHHIRVDGCLKPRSKFLGNSAASLMEGTVTLTFLNRGKDTAKGERYMLTQPNMYARGILFGKMKYELGDHSFVRCPELDLVADIEFKTKGWVGGTYNAIGGFIKRESTDEVFSPSVRPIEEQDERESQKLWQATAQAVRERNHELATDEKTKVEDMQREEREIRNRDGVEWRPRLFRPVNGGPGGPEEGEEDLEWIINANIDGETPEKQAEQVLAIYPILPGQKVSSENQIPPNKPAENQPKATEAATPPPATEPTPAAAPAAAPQNDLIDSSHSETAAPTTQAAAAAAAATTAPQVTRHDSQDIAGMLSKTGKPAADGPLIDFVGDLKKNVPDLKRADTSEDDFQDAQEK</sequence>
<name>C9SHX4_VERA1</name>
<dbReference type="AlphaFoldDB" id="C9SHX4"/>
<dbReference type="GO" id="GO:0006869">
    <property type="term" value="P:lipid transport"/>
    <property type="evidence" value="ECO:0007669"/>
    <property type="project" value="UniProtKB-KW"/>
</dbReference>
<dbReference type="STRING" id="526221.C9SHX4"/>
<dbReference type="OrthoDB" id="14833at2759"/>
<dbReference type="OMA" id="NHEVASD"/>
<dbReference type="PROSITE" id="PS01013">
    <property type="entry name" value="OSBP"/>
    <property type="match status" value="1"/>
</dbReference>
<evidence type="ECO:0000256" key="6">
    <source>
        <dbReference type="SAM" id="MobiDB-lite"/>
    </source>
</evidence>
<reference evidence="8" key="1">
    <citation type="journal article" date="2011" name="PLoS Pathog.">
        <title>Comparative genomics yields insights into niche adaptation of plant vascular wilt pathogens.</title>
        <authorList>
            <person name="Klosterman S.J."/>
            <person name="Subbarao K.V."/>
            <person name="Kang S."/>
            <person name="Veronese P."/>
            <person name="Gold S.E."/>
            <person name="Thomma B.P.H.J."/>
            <person name="Chen Z."/>
            <person name="Henrissat B."/>
            <person name="Lee Y.-H."/>
            <person name="Park J."/>
            <person name="Garcia-Pedrajas M.D."/>
            <person name="Barbara D.J."/>
            <person name="Anchieta A."/>
            <person name="de Jonge R."/>
            <person name="Santhanam P."/>
            <person name="Maruthachalam K."/>
            <person name="Atallah Z."/>
            <person name="Amyotte S.G."/>
            <person name="Paz Z."/>
            <person name="Inderbitzin P."/>
            <person name="Hayes R.J."/>
            <person name="Heiman D.I."/>
            <person name="Young S."/>
            <person name="Zeng Q."/>
            <person name="Engels R."/>
            <person name="Galagan J."/>
            <person name="Cuomo C.A."/>
            <person name="Dobinson K.F."/>
            <person name="Ma L.-J."/>
        </authorList>
    </citation>
    <scope>NUCLEOTIDE SEQUENCE [LARGE SCALE GENOMIC DNA]</scope>
    <source>
        <strain evidence="8">VaMs.102 / ATCC MYA-4576 / FGSC 10136</strain>
    </source>
</reference>
<gene>
    <name evidence="7" type="ORF">VDBG_04656</name>
</gene>
<comment type="similarity">
    <text evidence="1 5">Belongs to the OSBP family.</text>
</comment>
<dbReference type="Pfam" id="PF01237">
    <property type="entry name" value="Oxysterol_BP"/>
    <property type="match status" value="1"/>
</dbReference>
<feature type="compositionally biased region" description="Low complexity" evidence="6">
    <location>
        <begin position="375"/>
        <end position="385"/>
    </location>
</feature>
<dbReference type="GO" id="GO:0016020">
    <property type="term" value="C:membrane"/>
    <property type="evidence" value="ECO:0007669"/>
    <property type="project" value="TreeGrafter"/>
</dbReference>
<keyword evidence="4" id="KW-0446">Lipid-binding</keyword>
<dbReference type="eggNOG" id="KOG2210">
    <property type="taxonomic scope" value="Eukaryota"/>
</dbReference>
<dbReference type="EMBL" id="DS985218">
    <property type="protein sequence ID" value="EEY18547.1"/>
    <property type="molecule type" value="Genomic_DNA"/>
</dbReference>
<feature type="region of interest" description="Disordered" evidence="6">
    <location>
        <begin position="344"/>
        <end position="441"/>
    </location>
</feature>
<dbReference type="GO" id="GO:0032541">
    <property type="term" value="C:cortical endoplasmic reticulum"/>
    <property type="evidence" value="ECO:0007669"/>
    <property type="project" value="TreeGrafter"/>
</dbReference>
<dbReference type="RefSeq" id="XP_003005050.1">
    <property type="nucleotide sequence ID" value="XM_003005004.1"/>
</dbReference>
<keyword evidence="2" id="KW-0813">Transport</keyword>
<dbReference type="GO" id="GO:0005829">
    <property type="term" value="C:cytosol"/>
    <property type="evidence" value="ECO:0007669"/>
    <property type="project" value="TreeGrafter"/>
</dbReference>
<evidence type="ECO:0000313" key="8">
    <source>
        <dbReference type="Proteomes" id="UP000008698"/>
    </source>
</evidence>
<dbReference type="GO" id="GO:0032934">
    <property type="term" value="F:sterol binding"/>
    <property type="evidence" value="ECO:0007669"/>
    <property type="project" value="TreeGrafter"/>
</dbReference>
<evidence type="ECO:0000256" key="3">
    <source>
        <dbReference type="ARBA" id="ARBA00023055"/>
    </source>
</evidence>
<dbReference type="FunFam" id="2.40.160.120:FF:000007">
    <property type="entry name" value="Oxysterol binding protein"/>
    <property type="match status" value="1"/>
</dbReference>
<evidence type="ECO:0000256" key="1">
    <source>
        <dbReference type="ARBA" id="ARBA00008842"/>
    </source>
</evidence>
<dbReference type="InterPro" id="IPR018494">
    <property type="entry name" value="Oxysterol-bd_CS"/>
</dbReference>
<dbReference type="Proteomes" id="UP000008698">
    <property type="component" value="Unassembled WGS sequence"/>
</dbReference>
<dbReference type="HOGENOM" id="CLU_012334_4_1_1"/>
<evidence type="ECO:0000256" key="4">
    <source>
        <dbReference type="ARBA" id="ARBA00023121"/>
    </source>
</evidence>